<keyword evidence="3" id="KW-1185">Reference proteome</keyword>
<dbReference type="InterPro" id="IPR041698">
    <property type="entry name" value="Methyltransf_25"/>
</dbReference>
<feature type="domain" description="Methyltransferase" evidence="1">
    <location>
        <begin position="52"/>
        <end position="146"/>
    </location>
</feature>
<dbReference type="SUPFAM" id="SSF53335">
    <property type="entry name" value="S-adenosyl-L-methionine-dependent methyltransferases"/>
    <property type="match status" value="1"/>
</dbReference>
<evidence type="ECO:0000259" key="1">
    <source>
        <dbReference type="Pfam" id="PF13649"/>
    </source>
</evidence>
<dbReference type="InterPro" id="IPR050447">
    <property type="entry name" value="Erg6_SMT_methyltransf"/>
</dbReference>
<keyword evidence="2" id="KW-0489">Methyltransferase</keyword>
<accession>A0A073AW34</accession>
<dbReference type="Proteomes" id="UP000031419">
    <property type="component" value="Unassembled WGS sequence"/>
</dbReference>
<dbReference type="PANTHER" id="PTHR44068">
    <property type="entry name" value="ZGC:194242"/>
    <property type="match status" value="1"/>
</dbReference>
<protein>
    <submittedName>
        <fullName evidence="2">Methyltransferase type 11</fullName>
    </submittedName>
</protein>
<organism evidence="2 3">
    <name type="scientific">Saccharopolyspora rectivirgula</name>
    <dbReference type="NCBI Taxonomy" id="28042"/>
    <lineage>
        <taxon>Bacteria</taxon>
        <taxon>Bacillati</taxon>
        <taxon>Actinomycetota</taxon>
        <taxon>Actinomycetes</taxon>
        <taxon>Pseudonocardiales</taxon>
        <taxon>Pseudonocardiaceae</taxon>
        <taxon>Saccharopolyspora</taxon>
    </lineage>
</organism>
<dbReference type="Gene3D" id="3.40.50.150">
    <property type="entry name" value="Vaccinia Virus protein VP39"/>
    <property type="match status" value="1"/>
</dbReference>
<reference evidence="2 3" key="1">
    <citation type="submission" date="2014-06" db="EMBL/GenBank/DDBJ databases">
        <title>Saccharopolyspora rectivirgula DSM-43113 Genome sequencing.</title>
        <authorList>
            <person name="Barrera C."/>
            <person name="Millon L."/>
            <person name="Rognon B."/>
            <person name="Zaugg C."/>
            <person name="Monod M."/>
        </authorList>
    </citation>
    <scope>NUCLEOTIDE SEQUENCE [LARGE SCALE GENOMIC DNA]</scope>
    <source>
        <strain evidence="2 3">DSM 43113</strain>
    </source>
</reference>
<gene>
    <name evidence="2" type="ORF">GU90_14760</name>
</gene>
<dbReference type="STRING" id="28042.GU90_14760"/>
<dbReference type="GO" id="GO:0032259">
    <property type="term" value="P:methylation"/>
    <property type="evidence" value="ECO:0007669"/>
    <property type="project" value="UniProtKB-KW"/>
</dbReference>
<dbReference type="AlphaFoldDB" id="A0A073AW34"/>
<dbReference type="Pfam" id="PF13649">
    <property type="entry name" value="Methyltransf_25"/>
    <property type="match status" value="1"/>
</dbReference>
<dbReference type="EMBL" id="JNVU01000037">
    <property type="protein sequence ID" value="KEI43595.1"/>
    <property type="molecule type" value="Genomic_DNA"/>
</dbReference>
<dbReference type="InterPro" id="IPR029063">
    <property type="entry name" value="SAM-dependent_MTases_sf"/>
</dbReference>
<keyword evidence="2" id="KW-0808">Transferase</keyword>
<dbReference type="eggNOG" id="COG2227">
    <property type="taxonomic scope" value="Bacteria"/>
</dbReference>
<evidence type="ECO:0000313" key="3">
    <source>
        <dbReference type="Proteomes" id="UP000031419"/>
    </source>
</evidence>
<evidence type="ECO:0000313" key="2">
    <source>
        <dbReference type="EMBL" id="KEI43595.1"/>
    </source>
</evidence>
<sequence>MISLDALVRPDKYPRSSKYDPQWMVDNCMGPNPLWLLEDLSQDCTFRPGMKVLDLGCGLGMTSIFLARDYDVEVWASELWIPAEDNAARFDRAGVGHQVHAVRAEAHDLPFEPEQFDAIVSVDSYHYFGTDDLYLGYLSKFLKTGGQLAIAVPSLHRELRELGGIPAHLRSGVGWEALSFHTPEWWRFQWEQTGLVEVAASRAQPDGWLDWKLWCEVCAEHSSDELVRRGSRDTIPMLDADRGELLTFALVTARKNGAPE</sequence>
<name>A0A073AW34_9PSEU</name>
<dbReference type="PANTHER" id="PTHR44068:SF11">
    <property type="entry name" value="GERANYL DIPHOSPHATE 2-C-METHYLTRANSFERASE"/>
    <property type="match status" value="1"/>
</dbReference>
<dbReference type="GO" id="GO:0008168">
    <property type="term" value="F:methyltransferase activity"/>
    <property type="evidence" value="ECO:0007669"/>
    <property type="project" value="UniProtKB-KW"/>
</dbReference>
<proteinExistence type="predicted"/>
<comment type="caution">
    <text evidence="2">The sequence shown here is derived from an EMBL/GenBank/DDBJ whole genome shotgun (WGS) entry which is preliminary data.</text>
</comment>
<dbReference type="CDD" id="cd02440">
    <property type="entry name" value="AdoMet_MTases"/>
    <property type="match status" value="1"/>
</dbReference>
<dbReference type="RefSeq" id="WP_029720450.1">
    <property type="nucleotide sequence ID" value="NZ_JAJUIW010000035.1"/>
</dbReference>